<accession>A0A0R0M0B3</accession>
<protein>
    <submittedName>
        <fullName evidence="1">Uncharacterized protein</fullName>
    </submittedName>
</protein>
<dbReference type="AlphaFoldDB" id="A0A0R0M0B3"/>
<reference evidence="1 2" key="1">
    <citation type="submission" date="2015-07" db="EMBL/GenBank/DDBJ databases">
        <title>The genome of Pseudoloma neurophilia, a relevant intracellular parasite of the zebrafish.</title>
        <authorList>
            <person name="Ndikumana S."/>
            <person name="Pelin A."/>
            <person name="Sanders J."/>
            <person name="Corradi N."/>
        </authorList>
    </citation>
    <scope>NUCLEOTIDE SEQUENCE [LARGE SCALE GENOMIC DNA]</scope>
    <source>
        <strain evidence="1 2">MK1</strain>
    </source>
</reference>
<keyword evidence="2" id="KW-1185">Reference proteome</keyword>
<comment type="caution">
    <text evidence="1">The sequence shown here is derived from an EMBL/GenBank/DDBJ whole genome shotgun (WGS) entry which is preliminary data.</text>
</comment>
<evidence type="ECO:0000313" key="1">
    <source>
        <dbReference type="EMBL" id="KRH92112.1"/>
    </source>
</evidence>
<dbReference type="VEuPathDB" id="MicrosporidiaDB:M153_116280002"/>
<gene>
    <name evidence="1" type="ORF">M153_116280002</name>
</gene>
<evidence type="ECO:0000313" key="2">
    <source>
        <dbReference type="Proteomes" id="UP000051530"/>
    </source>
</evidence>
<feature type="non-terminal residue" evidence="1">
    <location>
        <position position="1"/>
    </location>
</feature>
<dbReference type="Proteomes" id="UP000051530">
    <property type="component" value="Unassembled WGS sequence"/>
</dbReference>
<proteinExistence type="predicted"/>
<dbReference type="EMBL" id="LGUB01001197">
    <property type="protein sequence ID" value="KRH92112.1"/>
    <property type="molecule type" value="Genomic_DNA"/>
</dbReference>
<name>A0A0R0M0B3_9MICR</name>
<sequence>KKWSSNETLFIKFSNQTALSSNNSSITKLKITKNNQITLRSVPVLQHSDIYLF</sequence>
<organism evidence="1 2">
    <name type="scientific">Pseudoloma neurophilia</name>
    <dbReference type="NCBI Taxonomy" id="146866"/>
    <lineage>
        <taxon>Eukaryota</taxon>
        <taxon>Fungi</taxon>
        <taxon>Fungi incertae sedis</taxon>
        <taxon>Microsporidia</taxon>
        <taxon>Pseudoloma</taxon>
    </lineage>
</organism>